<comment type="caution">
    <text evidence="2">The sequence shown here is derived from an EMBL/GenBank/DDBJ whole genome shotgun (WGS) entry which is preliminary data.</text>
</comment>
<name>W9CMX4_SCLBF</name>
<evidence type="ECO:0000256" key="1">
    <source>
        <dbReference type="SAM" id="MobiDB-lite"/>
    </source>
</evidence>
<dbReference type="Proteomes" id="UP000019487">
    <property type="component" value="Unassembled WGS sequence"/>
</dbReference>
<keyword evidence="3" id="KW-1185">Reference proteome</keyword>
<dbReference type="HOGENOM" id="CLU_1403193_0_0_1"/>
<feature type="region of interest" description="Disordered" evidence="1">
    <location>
        <begin position="96"/>
        <end position="117"/>
    </location>
</feature>
<protein>
    <submittedName>
        <fullName evidence="2">Uncharacterized protein</fullName>
    </submittedName>
</protein>
<accession>W9CMX4</accession>
<reference evidence="2 3" key="1">
    <citation type="journal article" date="2014" name="Genome Announc.">
        <title>Draft genome sequence of Sclerotinia borealis, a psychrophilic plant pathogenic fungus.</title>
        <authorList>
            <person name="Mardanov A.V."/>
            <person name="Beletsky A.V."/>
            <person name="Kadnikov V.V."/>
            <person name="Ignatov A.N."/>
            <person name="Ravin N.V."/>
        </authorList>
    </citation>
    <scope>NUCLEOTIDE SEQUENCE [LARGE SCALE GENOMIC DNA]</scope>
    <source>
        <strain evidence="3">F-4157</strain>
    </source>
</reference>
<gene>
    <name evidence="2" type="ORF">SBOR_3624</name>
</gene>
<proteinExistence type="predicted"/>
<evidence type="ECO:0000313" key="3">
    <source>
        <dbReference type="Proteomes" id="UP000019487"/>
    </source>
</evidence>
<dbReference type="EMBL" id="AYSA01000158">
    <property type="protein sequence ID" value="ESZ96004.1"/>
    <property type="molecule type" value="Genomic_DNA"/>
</dbReference>
<dbReference type="AlphaFoldDB" id="W9CMX4"/>
<organism evidence="2 3">
    <name type="scientific">Sclerotinia borealis (strain F-4128)</name>
    <dbReference type="NCBI Taxonomy" id="1432307"/>
    <lineage>
        <taxon>Eukaryota</taxon>
        <taxon>Fungi</taxon>
        <taxon>Dikarya</taxon>
        <taxon>Ascomycota</taxon>
        <taxon>Pezizomycotina</taxon>
        <taxon>Leotiomycetes</taxon>
        <taxon>Helotiales</taxon>
        <taxon>Sclerotiniaceae</taxon>
        <taxon>Sclerotinia</taxon>
    </lineage>
</organism>
<sequence length="194" mass="22342">MHCFICNGGNPTDSGICQDCDGFLPRGAIVQRVDIRNDPKKSEIVDANVQEAKLWFCEEPNAGKEPKAGRYGNHLVIQVEVFDVKVYVVIAEDPEKSKNAEKPKNPEDAEKLKKEWDEKRQLRVLEDPKTEKDVEGRVRISVAKRNENGEGPRYKPPYTAQLLLKEEQTWTKYDRCIEEERKKKKDEEKKSLGN</sequence>
<evidence type="ECO:0000313" key="2">
    <source>
        <dbReference type="EMBL" id="ESZ96004.1"/>
    </source>
</evidence>